<dbReference type="SUPFAM" id="SSF46689">
    <property type="entry name" value="Homeodomain-like"/>
    <property type="match status" value="1"/>
</dbReference>
<gene>
    <name evidence="2" type="primary">LOC120249659</name>
</gene>
<name>A0AB40AGZ3_DIOCR</name>
<dbReference type="CDD" id="cd00167">
    <property type="entry name" value="SANT"/>
    <property type="match status" value="1"/>
</dbReference>
<proteinExistence type="predicted"/>
<dbReference type="Gene3D" id="1.10.10.60">
    <property type="entry name" value="Homeodomain-like"/>
    <property type="match status" value="1"/>
</dbReference>
<protein>
    <submittedName>
        <fullName evidence="2">Uncharacterized protein LOC120249659 isoform X1</fullName>
    </submittedName>
</protein>
<organism evidence="1 2">
    <name type="scientific">Dioscorea cayennensis subsp. rotundata</name>
    <name type="common">White Guinea yam</name>
    <name type="synonym">Dioscorea rotundata</name>
    <dbReference type="NCBI Taxonomy" id="55577"/>
    <lineage>
        <taxon>Eukaryota</taxon>
        <taxon>Viridiplantae</taxon>
        <taxon>Streptophyta</taxon>
        <taxon>Embryophyta</taxon>
        <taxon>Tracheophyta</taxon>
        <taxon>Spermatophyta</taxon>
        <taxon>Magnoliopsida</taxon>
        <taxon>Liliopsida</taxon>
        <taxon>Dioscoreales</taxon>
        <taxon>Dioscoreaceae</taxon>
        <taxon>Dioscorea</taxon>
    </lineage>
</organism>
<dbReference type="Proteomes" id="UP001515500">
    <property type="component" value="Chromosome 19"/>
</dbReference>
<dbReference type="InterPro" id="IPR001005">
    <property type="entry name" value="SANT/Myb"/>
</dbReference>
<dbReference type="GeneID" id="120249659"/>
<accession>A0AB40AGZ3</accession>
<dbReference type="InterPro" id="IPR009057">
    <property type="entry name" value="Homeodomain-like_sf"/>
</dbReference>
<keyword evidence="1" id="KW-1185">Reference proteome</keyword>
<dbReference type="AlphaFoldDB" id="A0AB40AGZ3"/>
<dbReference type="Pfam" id="PF12579">
    <property type="entry name" value="DUF3755"/>
    <property type="match status" value="1"/>
</dbReference>
<sequence>MAADSNTSFHQGLVPSSMYHSRLVSFQSGATNSVTGTVPAGLNNSGAINSTGGMLLAANPSMISNTSSVIQSGCSSSNILLDSVPCLKHDTGLVVEWTPEEQALLKQGLIKYANEPNIMKYIKIAAILGDKTVRDVALRCRWMLKRDIFKRRKSEENYLGKKIKDRKEKTIDLPLKMNMAPVPSNNTQAYSQLMHQEKMVDLPSKLNMNPVPEDYFLLEKMVESLPKMNANPVPSNNMPAYSQLMHQVPQNQFFYEAPVIDSATRNLLEENVRILGQIKANLSTFKSDYCLSVTYQAMIEQLVTSLNFSLSFIQVQDNIPLFYRMRNNVATILMRMSHMPGVMGRMPPLPVSTNEQLLSNMLPSLCQFF</sequence>
<dbReference type="PANTHER" id="PTHR14000">
    <property type="entry name" value="FINGER CCCH DOMAIN PROTEIN, PUTATIVE (DUF3755)-RELATED"/>
    <property type="match status" value="1"/>
</dbReference>
<dbReference type="InterPro" id="IPR022228">
    <property type="entry name" value="DUF3755"/>
</dbReference>
<reference evidence="2" key="1">
    <citation type="submission" date="2025-08" db="UniProtKB">
        <authorList>
            <consortium name="RefSeq"/>
        </authorList>
    </citation>
    <scope>IDENTIFICATION</scope>
</reference>
<dbReference type="PANTHER" id="PTHR14000:SF6">
    <property type="entry name" value="OS02G0631200 PROTEIN"/>
    <property type="match status" value="1"/>
</dbReference>
<evidence type="ECO:0000313" key="1">
    <source>
        <dbReference type="Proteomes" id="UP001515500"/>
    </source>
</evidence>
<dbReference type="RefSeq" id="XP_039114172.1">
    <property type="nucleotide sequence ID" value="XM_039258238.1"/>
</dbReference>
<evidence type="ECO:0000313" key="2">
    <source>
        <dbReference type="RefSeq" id="XP_039114172.1"/>
    </source>
</evidence>